<dbReference type="PANTHER" id="PTHR11360:SF286">
    <property type="entry name" value="GH22266P"/>
    <property type="match status" value="1"/>
</dbReference>
<keyword evidence="6" id="KW-1185">Reference proteome</keyword>
<dbReference type="Proteomes" id="UP000678393">
    <property type="component" value="Unassembled WGS sequence"/>
</dbReference>
<feature type="region of interest" description="Disordered" evidence="2">
    <location>
        <begin position="1"/>
        <end position="32"/>
    </location>
</feature>
<dbReference type="Gene3D" id="1.20.1250.20">
    <property type="entry name" value="MFS general substrate transporter like domains"/>
    <property type="match status" value="2"/>
</dbReference>
<comment type="subcellular location">
    <subcellularLocation>
        <location evidence="1">Membrane</location>
        <topology evidence="1">Multi-pass membrane protein</topology>
    </subcellularLocation>
</comment>
<feature type="compositionally biased region" description="Polar residues" evidence="2">
    <location>
        <begin position="379"/>
        <end position="395"/>
    </location>
</feature>
<reference evidence="5" key="1">
    <citation type="submission" date="2021-04" db="EMBL/GenBank/DDBJ databases">
        <authorList>
            <consortium name="Molecular Ecology Group"/>
        </authorList>
    </citation>
    <scope>NUCLEOTIDE SEQUENCE</scope>
</reference>
<keyword evidence="3" id="KW-0812">Transmembrane</keyword>
<feature type="transmembrane region" description="Helical" evidence="3">
    <location>
        <begin position="186"/>
        <end position="205"/>
    </location>
</feature>
<feature type="transmembrane region" description="Helical" evidence="3">
    <location>
        <begin position="116"/>
        <end position="136"/>
    </location>
</feature>
<feature type="transmembrane region" description="Helical" evidence="3">
    <location>
        <begin position="619"/>
        <end position="639"/>
    </location>
</feature>
<proteinExistence type="predicted"/>
<evidence type="ECO:0000259" key="4">
    <source>
        <dbReference type="PROSITE" id="PS50850"/>
    </source>
</evidence>
<keyword evidence="3" id="KW-0472">Membrane</keyword>
<feature type="transmembrane region" description="Helical" evidence="3">
    <location>
        <begin position="242"/>
        <end position="260"/>
    </location>
</feature>
<feature type="compositionally biased region" description="Polar residues" evidence="2">
    <location>
        <begin position="410"/>
        <end position="423"/>
    </location>
</feature>
<feature type="compositionally biased region" description="Polar residues" evidence="2">
    <location>
        <begin position="16"/>
        <end position="32"/>
    </location>
</feature>
<accession>A0A8S4A1T9</accession>
<feature type="transmembrane region" description="Helical" evidence="3">
    <location>
        <begin position="680"/>
        <end position="699"/>
    </location>
</feature>
<feature type="transmembrane region" description="Helical" evidence="3">
    <location>
        <begin position="156"/>
        <end position="174"/>
    </location>
</feature>
<feature type="transmembrane region" description="Helical" evidence="3">
    <location>
        <begin position="711"/>
        <end position="732"/>
    </location>
</feature>
<feature type="compositionally biased region" description="Basic and acidic residues" evidence="2">
    <location>
        <begin position="396"/>
        <end position="405"/>
    </location>
</feature>
<evidence type="ECO:0000256" key="2">
    <source>
        <dbReference type="SAM" id="MobiDB-lite"/>
    </source>
</evidence>
<gene>
    <name evidence="5" type="ORF">CUNI_LOCUS19848</name>
</gene>
<keyword evidence="3" id="KW-1133">Transmembrane helix</keyword>
<feature type="compositionally biased region" description="Basic and acidic residues" evidence="2">
    <location>
        <begin position="51"/>
        <end position="79"/>
    </location>
</feature>
<dbReference type="OrthoDB" id="6499973at2759"/>
<evidence type="ECO:0000313" key="6">
    <source>
        <dbReference type="Proteomes" id="UP000678393"/>
    </source>
</evidence>
<evidence type="ECO:0000256" key="3">
    <source>
        <dbReference type="SAM" id="Phobius"/>
    </source>
</evidence>
<dbReference type="SUPFAM" id="SSF103473">
    <property type="entry name" value="MFS general substrate transporter"/>
    <property type="match status" value="1"/>
</dbReference>
<dbReference type="GO" id="GO:0008028">
    <property type="term" value="F:monocarboxylic acid transmembrane transporter activity"/>
    <property type="evidence" value="ECO:0007669"/>
    <property type="project" value="TreeGrafter"/>
</dbReference>
<dbReference type="PROSITE" id="PS50850">
    <property type="entry name" value="MFS"/>
    <property type="match status" value="1"/>
</dbReference>
<dbReference type="InterPro" id="IPR036259">
    <property type="entry name" value="MFS_trans_sf"/>
</dbReference>
<dbReference type="InterPro" id="IPR020846">
    <property type="entry name" value="MFS_dom"/>
</dbReference>
<dbReference type="GO" id="GO:0016020">
    <property type="term" value="C:membrane"/>
    <property type="evidence" value="ECO:0007669"/>
    <property type="project" value="UniProtKB-SubCell"/>
</dbReference>
<feature type="region of interest" description="Disordered" evidence="2">
    <location>
        <begin position="51"/>
        <end position="92"/>
    </location>
</feature>
<feature type="compositionally biased region" description="Basic and acidic residues" evidence="2">
    <location>
        <begin position="1"/>
        <end position="10"/>
    </location>
</feature>
<dbReference type="EMBL" id="CAJHNH020007013">
    <property type="protein sequence ID" value="CAG5134290.1"/>
    <property type="molecule type" value="Genomic_DNA"/>
</dbReference>
<organism evidence="5 6">
    <name type="scientific">Candidula unifasciata</name>
    <dbReference type="NCBI Taxonomy" id="100452"/>
    <lineage>
        <taxon>Eukaryota</taxon>
        <taxon>Metazoa</taxon>
        <taxon>Spiralia</taxon>
        <taxon>Lophotrochozoa</taxon>
        <taxon>Mollusca</taxon>
        <taxon>Gastropoda</taxon>
        <taxon>Heterobranchia</taxon>
        <taxon>Euthyneura</taxon>
        <taxon>Panpulmonata</taxon>
        <taxon>Eupulmonata</taxon>
        <taxon>Stylommatophora</taxon>
        <taxon>Helicina</taxon>
        <taxon>Helicoidea</taxon>
        <taxon>Geomitridae</taxon>
        <taxon>Candidula</taxon>
    </lineage>
</organism>
<feature type="domain" description="Major facilitator superfamily (MFS) profile" evidence="4">
    <location>
        <begin position="120"/>
        <end position="735"/>
    </location>
</feature>
<dbReference type="PANTHER" id="PTHR11360">
    <property type="entry name" value="MONOCARBOXYLATE TRANSPORTER"/>
    <property type="match status" value="1"/>
</dbReference>
<sequence>MENSDAKTKTGAESLVENTTLKDFNDTNMSNPGIQFVERVSDKIGVYSREEIQDKAADTDMDKSEHESGSKLEGDRGDADTENNGVAAGFENGDLETAGTSEVKDTVAWKVPDGGWGWVIVLSALIISLIVDGLTYTFGVLLGELERVFQEPKSTISLASSLQVGLYLFIGPVVSALTNRFGCRRVIIAGSLVAAFAFIVSSWSTNVTMLIMTYGVIGGIGFGLMYLPAIVAVSVYFEERRAFATGIAVCGSGIGTFILAPLTDFLLDQYNWSWTLLLLGGLILNGVVFGALVRPLELQIGAPSRDKCKTRSEALEDGELVRYRGALKKTPGASTNGVTPQEAAPLITLKNEQDRTSVITTRAKNTDKSTRPPMLFFHSTPNMQNINMSSLSSTGIKDKKQKSSEKVASVDSQPTDGRPRSNTLELLKRVGSPKVGLRVDKTPATGQPRPRAHAPLGLAFISLSDANLNRIREDVQLPFSRKDIHLSGPLASAEPDDNSQAINVKNMRSLTSLAGMDGQASAPARPRGIWACLPSSARDTLEEMLSVSILKDKRYWFVLMGNFFCMIGFYVPFVYVPDRAKQIGIEEDSAAFLLSIIGITNTVGRVLTGVVINFLNIDCLLVTSVALALAGVVTAAFPLCLSYTALATLSAVFGVCVAAYISLCSVLLCELLGVENLTNAFGFVILFRGVACIMGPPIAGALIDATGIFDPSFYIGGGFIVLGAVSHALLLIPCCRRKTSRSV</sequence>
<dbReference type="AlphaFoldDB" id="A0A8S4A1T9"/>
<protein>
    <recommendedName>
        <fullName evidence="4">Major facilitator superfamily (MFS) profile domain-containing protein</fullName>
    </recommendedName>
</protein>
<dbReference type="InterPro" id="IPR011701">
    <property type="entry name" value="MFS"/>
</dbReference>
<feature type="transmembrane region" description="Helical" evidence="3">
    <location>
        <begin position="590"/>
        <end position="612"/>
    </location>
</feature>
<feature type="transmembrane region" description="Helical" evidence="3">
    <location>
        <begin position="555"/>
        <end position="575"/>
    </location>
</feature>
<name>A0A8S4A1T9_9EUPU</name>
<dbReference type="InterPro" id="IPR050327">
    <property type="entry name" value="Proton-linked_MCT"/>
</dbReference>
<feature type="region of interest" description="Disordered" evidence="2">
    <location>
        <begin position="350"/>
        <end position="423"/>
    </location>
</feature>
<evidence type="ECO:0000313" key="5">
    <source>
        <dbReference type="EMBL" id="CAG5134290.1"/>
    </source>
</evidence>
<feature type="transmembrane region" description="Helical" evidence="3">
    <location>
        <begin position="645"/>
        <end position="668"/>
    </location>
</feature>
<evidence type="ECO:0000256" key="1">
    <source>
        <dbReference type="ARBA" id="ARBA00004141"/>
    </source>
</evidence>
<feature type="transmembrane region" description="Helical" evidence="3">
    <location>
        <begin position="272"/>
        <end position="293"/>
    </location>
</feature>
<feature type="transmembrane region" description="Helical" evidence="3">
    <location>
        <begin position="211"/>
        <end position="235"/>
    </location>
</feature>
<comment type="caution">
    <text evidence="5">The sequence shown here is derived from an EMBL/GenBank/DDBJ whole genome shotgun (WGS) entry which is preliminary data.</text>
</comment>
<dbReference type="Pfam" id="PF07690">
    <property type="entry name" value="MFS_1"/>
    <property type="match status" value="2"/>
</dbReference>